<dbReference type="STRING" id="1069642.Bdt_2538"/>
<dbReference type="PATRIC" id="fig|1069642.3.peg.2513"/>
<protein>
    <submittedName>
        <fullName evidence="2">Uncharacterized protein</fullName>
    </submittedName>
</protein>
<dbReference type="AlphaFoldDB" id="K7YQR2"/>
<dbReference type="EMBL" id="CP002930">
    <property type="protein sequence ID" value="AFY02221.1"/>
    <property type="molecule type" value="Genomic_DNA"/>
</dbReference>
<name>K7YQR2_BDEBC</name>
<feature type="chain" id="PRO_5003913796" evidence="1">
    <location>
        <begin position="22"/>
        <end position="421"/>
    </location>
</feature>
<gene>
    <name evidence="2" type="ORF">Bdt_2538</name>
</gene>
<evidence type="ECO:0000313" key="3">
    <source>
        <dbReference type="Proteomes" id="UP000010074"/>
    </source>
</evidence>
<proteinExistence type="predicted"/>
<dbReference type="KEGG" id="bbat:Bdt_2538"/>
<feature type="signal peptide" evidence="1">
    <location>
        <begin position="1"/>
        <end position="21"/>
    </location>
</feature>
<evidence type="ECO:0000256" key="1">
    <source>
        <dbReference type="SAM" id="SignalP"/>
    </source>
</evidence>
<dbReference type="OrthoDB" id="5290897at2"/>
<reference evidence="2 3" key="1">
    <citation type="journal article" date="2012" name="BMC Genomics">
        <title>Genome analysis of a simultaneously predatory and prey-independent, novel Bdellovibrio bacteriovorus from the River Tiber, supports in silico predictions of both ancient and recent lateral gene transfer from diverse bacteria.</title>
        <authorList>
            <person name="Hobley L."/>
            <person name="Lerner T.R."/>
            <person name="Williams L.E."/>
            <person name="Lambert C."/>
            <person name="Till R."/>
            <person name="Milner D.S."/>
            <person name="Basford S.M."/>
            <person name="Capeness M.J."/>
            <person name="Fenton A.K."/>
            <person name="Atterbury R.J."/>
            <person name="Harris M.A."/>
            <person name="Sockett R.E."/>
        </authorList>
    </citation>
    <scope>NUCLEOTIDE SEQUENCE [LARGE SCALE GENOMIC DNA]</scope>
    <source>
        <strain evidence="2 3">Tiberius</strain>
    </source>
</reference>
<evidence type="ECO:0000313" key="2">
    <source>
        <dbReference type="EMBL" id="AFY02221.1"/>
    </source>
</evidence>
<sequence length="421" mass="47296">MIKRTLLPLILFSFAGSLAQAAFIGGDEKGNGGSVIYCENRFENQRFEVLDLFEAREIQTFDMDVLEGLEYKKILRQMIARMGDINPTRAILYTSFLETFDREALFLKGTEFTDIPDRGWGALPKGCILVQGAVQYKRPSIKGHRYYFNKDVWDRMTNTQRSALVLHEFIYREGLQPENNFQTSNGVRLLNGFLHSTMMRDVTLPQYIDLLQRSGLQLADVNGYHVFLHSGQETGRGQSYRVSFNETGVVTSATLARSFYLSGPGGRTMPVYCGATETKAVEQGGGIISFWPTGRVKRIQMGCTSAGFVLRSKESIGQATASELIYNEQGLLTQIKTLQLELNHVDYSLRSTRPGGFINFYQTGEPAQICIGNYYADHQRSWMRDASGEGVIVAQSGHDTFGLTLDGRIFESLKTRCGFEQ</sequence>
<dbReference type="RefSeq" id="WP_015091657.1">
    <property type="nucleotide sequence ID" value="NC_019567.1"/>
</dbReference>
<organism evidence="2 3">
    <name type="scientific">Bdellovibrio bacteriovorus str. Tiberius</name>
    <dbReference type="NCBI Taxonomy" id="1069642"/>
    <lineage>
        <taxon>Bacteria</taxon>
        <taxon>Pseudomonadati</taxon>
        <taxon>Bdellovibrionota</taxon>
        <taxon>Bdellovibrionia</taxon>
        <taxon>Bdellovibrionales</taxon>
        <taxon>Pseudobdellovibrionaceae</taxon>
        <taxon>Bdellovibrio</taxon>
    </lineage>
</organism>
<dbReference type="Proteomes" id="UP000010074">
    <property type="component" value="Chromosome"/>
</dbReference>
<dbReference type="HOGENOM" id="CLU_651616_0_0_7"/>
<accession>K7YQR2</accession>
<keyword evidence="1" id="KW-0732">Signal</keyword>